<evidence type="ECO:0008006" key="3">
    <source>
        <dbReference type="Google" id="ProtNLM"/>
    </source>
</evidence>
<accession>A0A916UB49</accession>
<keyword evidence="2" id="KW-1185">Reference proteome</keyword>
<evidence type="ECO:0000313" key="2">
    <source>
        <dbReference type="Proteomes" id="UP000651668"/>
    </source>
</evidence>
<dbReference type="Proteomes" id="UP000651668">
    <property type="component" value="Unassembled WGS sequence"/>
</dbReference>
<gene>
    <name evidence="1" type="ORF">GCM10011387_17740</name>
</gene>
<dbReference type="AlphaFoldDB" id="A0A916UB49"/>
<dbReference type="RefSeq" id="WP_229663571.1">
    <property type="nucleotide sequence ID" value="NZ_BMIL01000005.1"/>
</dbReference>
<dbReference type="EMBL" id="BMIL01000005">
    <property type="protein sequence ID" value="GGC64592.1"/>
    <property type="molecule type" value="Genomic_DNA"/>
</dbReference>
<protein>
    <recommendedName>
        <fullName evidence="3">CHAP domain-containing protein</fullName>
    </recommendedName>
</protein>
<comment type="caution">
    <text evidence="1">The sequence shown here is derived from an EMBL/GenBank/DDBJ whole genome shotgun (WGS) entry which is preliminary data.</text>
</comment>
<sequence length="163" mass="17580">MERSPGVEISTSVGLAGMEALAAARIVGIAEKQLGVREQGGHNAGTQVEAYLRYVGLGKGHPWCAAFVSWVHGQAGFAQPRSGWSPSLFPTARRIPRAKPAALLGIYVGSLKRIAHVGLVTGVRQDWVESIEGNTNPAGSREGDGVYRRLRHRRAVSLYAYYL</sequence>
<reference evidence="1" key="1">
    <citation type="journal article" date="2014" name="Int. J. Syst. Evol. Microbiol.">
        <title>Complete genome sequence of Corynebacterium casei LMG S-19264T (=DSM 44701T), isolated from a smear-ripened cheese.</title>
        <authorList>
            <consortium name="US DOE Joint Genome Institute (JGI-PGF)"/>
            <person name="Walter F."/>
            <person name="Albersmeier A."/>
            <person name="Kalinowski J."/>
            <person name="Ruckert C."/>
        </authorList>
    </citation>
    <scope>NUCLEOTIDE SEQUENCE</scope>
    <source>
        <strain evidence="1">CGMCC 1.15343</strain>
    </source>
</reference>
<reference evidence="1" key="2">
    <citation type="submission" date="2020-09" db="EMBL/GenBank/DDBJ databases">
        <authorList>
            <person name="Sun Q."/>
            <person name="Zhou Y."/>
        </authorList>
    </citation>
    <scope>NUCLEOTIDE SEQUENCE</scope>
    <source>
        <strain evidence="1">CGMCC 1.15343</strain>
    </source>
</reference>
<evidence type="ECO:0000313" key="1">
    <source>
        <dbReference type="EMBL" id="GGC64592.1"/>
    </source>
</evidence>
<organism evidence="1 2">
    <name type="scientific">Pedobacter quisquiliarum</name>
    <dbReference type="NCBI Taxonomy" id="1834438"/>
    <lineage>
        <taxon>Bacteria</taxon>
        <taxon>Pseudomonadati</taxon>
        <taxon>Bacteroidota</taxon>
        <taxon>Sphingobacteriia</taxon>
        <taxon>Sphingobacteriales</taxon>
        <taxon>Sphingobacteriaceae</taxon>
        <taxon>Pedobacter</taxon>
    </lineage>
</organism>
<name>A0A916UB49_9SPHI</name>
<proteinExistence type="predicted"/>